<accession>A0A6A2W9B6</accession>
<dbReference type="Pfam" id="PF24823">
    <property type="entry name" value="PH_RDR2"/>
    <property type="match status" value="1"/>
</dbReference>
<evidence type="ECO:0000313" key="7">
    <source>
        <dbReference type="Proteomes" id="UP000436088"/>
    </source>
</evidence>
<dbReference type="InterPro" id="IPR007855">
    <property type="entry name" value="RDRP"/>
</dbReference>
<dbReference type="AlphaFoldDB" id="A0A6A2W9B6"/>
<keyword evidence="7" id="KW-1185">Reference proteome</keyword>
<dbReference type="EC" id="2.7.7.48" evidence="1"/>
<gene>
    <name evidence="6" type="ORF">F3Y22_tig00117048pilonHSYRG00290</name>
</gene>
<dbReference type="EMBL" id="VEPZ02001787">
    <property type="protein sequence ID" value="KAE8654453.1"/>
    <property type="molecule type" value="Genomic_DNA"/>
</dbReference>
<name>A0A6A2W9B6_HIBSY</name>
<evidence type="ECO:0000259" key="3">
    <source>
        <dbReference type="Pfam" id="PF24823"/>
    </source>
</evidence>
<sequence>MGKTIKLFGFGSAVTVEEVKHFVENYTGEGSVAAVKVGQREGGRAHAKVQLKNEDDVDRILSWTASRALWHNDSYLRAWPMKLDIIPQPKPKFDLVSIDDLMLHFGYPVSGGKFSILWNQPHVSFKYGPKMDKLYFFLSYNSMDYKLELFNDNVWRIVLHYLPDQTNKCLVIQLLGAPRIYERDPSALSTSREVAKDEQWFDPSLFYKKVEDHFLLQEGSTFSSNTDLVPIINPPTTIHIPYNILFKVNSLVQNGFLPPTALDSRFFESVDPNRIDTVFIEHALEKMFSLKDCFYEPVKWLNEQYKEYRNKPPRPSVLPEGLVAVRRIQVTPSKVYFSGPDINLSNRVLRNYIKDIDNFLRVSFVDEELGKIHSSDLSSSTSVTDGKPTRIYQRILSTLRNGILIGDKKFEFLACSTSQLRENSIWMFSSKPGLTAEGIREKMGHIHVIRNVAKYAARLGQSLSSSRETFQVNQNEIEIIPDIEVEINNDTKYNFSDGIGKISAKLAEEVARKCGLRNTPSAFQIRYGGYKGVVAVDPSSSAKLSLRKSMQKFDADSTSLDVSSWSKLHPCYLNRQIIILMSTLGAKDNVFEMKQKEFLAQLDAILVDPEKAREAMDRICHGELVKILREMILCGYKPDSEPFLSMMLRTIRASKLLDLRTRTRILIEKGGILMGCLDETGTLEYGQVFVQYSDSKSRQSSSETLLTFNDRQSNQNCHIVEGKVAIAKNPCLHPGDLRVLQAVDVVVLHHMVDCIVFPQKGPRPHPNECSDSDLDGDLYFVSWDEDLIPPCIFPPMDYRPEPTAFLDRDVTMEDVAEYFTNYIINDSLGVIFNAHTVFADKEPAKAMSEQCIALAKLSSKAVDYPKTDNSVYNQGTIHVKARSRGAPSIILSENMLLLPYYVTYVPRELFMSIPIIP</sequence>
<dbReference type="Pfam" id="PF26250">
    <property type="entry name" value="RRM_RdRP1_2"/>
    <property type="match status" value="1"/>
</dbReference>
<dbReference type="InterPro" id="IPR058751">
    <property type="entry name" value="RDRP_helical"/>
</dbReference>
<feature type="domain" description="RDR1/2-like RRM" evidence="4">
    <location>
        <begin position="4"/>
        <end position="80"/>
    </location>
</feature>
<feature type="domain" description="RDRP core" evidence="2">
    <location>
        <begin position="330"/>
        <end position="873"/>
    </location>
</feature>
<keyword evidence="1" id="KW-0808">Transferase</keyword>
<comment type="function">
    <text evidence="1">Probably involved in the RNA silencing pathway and required for the generation of small interfering RNAs (siRNAs).</text>
</comment>
<comment type="similarity">
    <text evidence="1">Belongs to the RdRP family.</text>
</comment>
<evidence type="ECO:0000256" key="1">
    <source>
        <dbReference type="RuleBase" id="RU363098"/>
    </source>
</evidence>
<dbReference type="Pfam" id="PF26252">
    <property type="entry name" value="RdRP_helical"/>
    <property type="match status" value="1"/>
</dbReference>
<dbReference type="GO" id="GO:0031380">
    <property type="term" value="C:nuclear RNA-directed RNA polymerase complex"/>
    <property type="evidence" value="ECO:0007669"/>
    <property type="project" value="TreeGrafter"/>
</dbReference>
<dbReference type="InterPro" id="IPR058763">
    <property type="entry name" value="RRM_RDR1/2-like"/>
</dbReference>
<dbReference type="GO" id="GO:0003723">
    <property type="term" value="F:RNA binding"/>
    <property type="evidence" value="ECO:0007669"/>
    <property type="project" value="UniProtKB-KW"/>
</dbReference>
<feature type="domain" description="RDR1/2-like PH-like" evidence="3">
    <location>
        <begin position="103"/>
        <end position="184"/>
    </location>
</feature>
<feature type="domain" description="RDRP helical" evidence="5">
    <location>
        <begin position="233"/>
        <end position="313"/>
    </location>
</feature>
<organism evidence="6 7">
    <name type="scientific">Hibiscus syriacus</name>
    <name type="common">Rose of Sharon</name>
    <dbReference type="NCBI Taxonomy" id="106335"/>
    <lineage>
        <taxon>Eukaryota</taxon>
        <taxon>Viridiplantae</taxon>
        <taxon>Streptophyta</taxon>
        <taxon>Embryophyta</taxon>
        <taxon>Tracheophyta</taxon>
        <taxon>Spermatophyta</taxon>
        <taxon>Magnoliopsida</taxon>
        <taxon>eudicotyledons</taxon>
        <taxon>Gunneridae</taxon>
        <taxon>Pentapetalae</taxon>
        <taxon>rosids</taxon>
        <taxon>malvids</taxon>
        <taxon>Malvales</taxon>
        <taxon>Malvaceae</taxon>
        <taxon>Malvoideae</taxon>
        <taxon>Hibiscus</taxon>
    </lineage>
</organism>
<protein>
    <recommendedName>
        <fullName evidence="1">RNA-dependent RNA polymerase</fullName>
        <ecNumber evidence="1">2.7.7.48</ecNumber>
    </recommendedName>
</protein>
<evidence type="ECO:0000259" key="4">
    <source>
        <dbReference type="Pfam" id="PF26250"/>
    </source>
</evidence>
<dbReference type="PANTHER" id="PTHR23079:SF1">
    <property type="entry name" value="RNA-DEPENDENT RNA POLYMERASE 1"/>
    <property type="match status" value="1"/>
</dbReference>
<keyword evidence="1" id="KW-0943">RNA-mediated gene silencing</keyword>
<keyword evidence="1" id="KW-0694">RNA-binding</keyword>
<evidence type="ECO:0000313" key="6">
    <source>
        <dbReference type="EMBL" id="KAE8654453.1"/>
    </source>
</evidence>
<keyword evidence="1 6" id="KW-0696">RNA-directed RNA polymerase</keyword>
<proteinExistence type="inferred from homology"/>
<dbReference type="GO" id="GO:0003968">
    <property type="term" value="F:RNA-directed RNA polymerase activity"/>
    <property type="evidence" value="ECO:0007669"/>
    <property type="project" value="UniProtKB-KW"/>
</dbReference>
<dbReference type="Pfam" id="PF05183">
    <property type="entry name" value="RdRP"/>
    <property type="match status" value="1"/>
</dbReference>
<dbReference type="PANTHER" id="PTHR23079">
    <property type="entry name" value="RNA-DEPENDENT RNA POLYMERASE"/>
    <property type="match status" value="1"/>
</dbReference>
<evidence type="ECO:0000259" key="5">
    <source>
        <dbReference type="Pfam" id="PF26252"/>
    </source>
</evidence>
<dbReference type="GO" id="GO:0030422">
    <property type="term" value="P:siRNA processing"/>
    <property type="evidence" value="ECO:0007669"/>
    <property type="project" value="TreeGrafter"/>
</dbReference>
<keyword evidence="1" id="KW-0548">Nucleotidyltransferase</keyword>
<dbReference type="InterPro" id="IPR057590">
    <property type="entry name" value="PH_RDR1/2-like"/>
</dbReference>
<comment type="caution">
    <text evidence="6">The sequence shown here is derived from an EMBL/GenBank/DDBJ whole genome shotgun (WGS) entry which is preliminary data.</text>
</comment>
<reference evidence="6" key="1">
    <citation type="submission" date="2019-09" db="EMBL/GenBank/DDBJ databases">
        <title>Draft genome information of white flower Hibiscus syriacus.</title>
        <authorList>
            <person name="Kim Y.-M."/>
        </authorList>
    </citation>
    <scope>NUCLEOTIDE SEQUENCE [LARGE SCALE GENOMIC DNA]</scope>
    <source>
        <strain evidence="6">YM2019G1</strain>
    </source>
</reference>
<dbReference type="InterPro" id="IPR057596">
    <property type="entry name" value="RDRP_core"/>
</dbReference>
<evidence type="ECO:0000259" key="2">
    <source>
        <dbReference type="Pfam" id="PF05183"/>
    </source>
</evidence>
<comment type="catalytic activity">
    <reaction evidence="1">
        <text>RNA(n) + a ribonucleoside 5'-triphosphate = RNA(n+1) + diphosphate</text>
        <dbReference type="Rhea" id="RHEA:21248"/>
        <dbReference type="Rhea" id="RHEA-COMP:14527"/>
        <dbReference type="Rhea" id="RHEA-COMP:17342"/>
        <dbReference type="ChEBI" id="CHEBI:33019"/>
        <dbReference type="ChEBI" id="CHEBI:61557"/>
        <dbReference type="ChEBI" id="CHEBI:140395"/>
        <dbReference type="EC" id="2.7.7.48"/>
    </reaction>
</comment>
<dbReference type="Proteomes" id="UP000436088">
    <property type="component" value="Unassembled WGS sequence"/>
</dbReference>